<name>A0A377FTK3_9BACL</name>
<feature type="transmembrane region" description="Helical" evidence="1">
    <location>
        <begin position="204"/>
        <end position="224"/>
    </location>
</feature>
<gene>
    <name evidence="2" type="ORF">NCTC13163_01509</name>
</gene>
<dbReference type="Proteomes" id="UP000254060">
    <property type="component" value="Unassembled WGS sequence"/>
</dbReference>
<feature type="transmembrane region" description="Helical" evidence="1">
    <location>
        <begin position="118"/>
        <end position="137"/>
    </location>
</feature>
<feature type="transmembrane region" description="Helical" evidence="1">
    <location>
        <begin position="6"/>
        <end position="25"/>
    </location>
</feature>
<evidence type="ECO:0000256" key="1">
    <source>
        <dbReference type="SAM" id="Phobius"/>
    </source>
</evidence>
<feature type="transmembrane region" description="Helical" evidence="1">
    <location>
        <begin position="144"/>
        <end position="163"/>
    </location>
</feature>
<reference evidence="2 3" key="1">
    <citation type="submission" date="2018-06" db="EMBL/GenBank/DDBJ databases">
        <authorList>
            <consortium name="Pathogen Informatics"/>
            <person name="Doyle S."/>
        </authorList>
    </citation>
    <scope>NUCLEOTIDE SEQUENCE [LARGE SCALE GENOMIC DNA]</scope>
    <source>
        <strain evidence="2 3">NCTC13163</strain>
    </source>
</reference>
<evidence type="ECO:0000313" key="2">
    <source>
        <dbReference type="EMBL" id="STO08140.1"/>
    </source>
</evidence>
<evidence type="ECO:0000313" key="3">
    <source>
        <dbReference type="Proteomes" id="UP000254060"/>
    </source>
</evidence>
<organism evidence="2 3">
    <name type="scientific">Exiguobacterium aurantiacum</name>
    <dbReference type="NCBI Taxonomy" id="33987"/>
    <lineage>
        <taxon>Bacteria</taxon>
        <taxon>Bacillati</taxon>
        <taxon>Bacillota</taxon>
        <taxon>Bacilli</taxon>
        <taxon>Bacillales</taxon>
        <taxon>Bacillales Family XII. Incertae Sedis</taxon>
        <taxon>Exiguobacterium</taxon>
    </lineage>
</organism>
<dbReference type="EMBL" id="UGGP01000001">
    <property type="protein sequence ID" value="STO08140.1"/>
    <property type="molecule type" value="Genomic_DNA"/>
</dbReference>
<sequence>MKWLWWVFAAFYVGHVFPLVYLFTLRLPRNWQLVTQTALSVAALFFSYEMSITLLLFTYVHTFIRTLDWTDRYAIASVLFLIVDWLFPPASQPLAMIAFPFLFLFWQRSLYYRRDYKRMLSMLFIGLAVGLVLALLLRTVKELLFGDLVAWVSPFLMWLGGWFDGITLDPSDRVNRFMVPDNPNLDAETMTNETFFETVSNQSMLVLGFFIILLIAGIALFFYLRKRNEVQEDAVVPRHAHTPHTRASRAVRTPKHVRLLDAGRRLEKAHPRHREETASDWLTRIRFTDAPLFASWLEAAEYGEKDAPGPIVEAFEQHVKQVLKQ</sequence>
<keyword evidence="1" id="KW-0472">Membrane</keyword>
<accession>A0A377FTK3</accession>
<dbReference type="OrthoDB" id="2351909at2"/>
<dbReference type="RefSeq" id="WP_029335023.1">
    <property type="nucleotide sequence ID" value="NZ_UGGP01000001.1"/>
</dbReference>
<evidence type="ECO:0008006" key="4">
    <source>
        <dbReference type="Google" id="ProtNLM"/>
    </source>
</evidence>
<keyword evidence="1" id="KW-1133">Transmembrane helix</keyword>
<protein>
    <recommendedName>
        <fullName evidence="4">DUF4129 domain-containing protein</fullName>
    </recommendedName>
</protein>
<dbReference type="STRING" id="1397694.GCA_000702585_02006"/>
<feature type="transmembrane region" description="Helical" evidence="1">
    <location>
        <begin position="37"/>
        <end position="60"/>
    </location>
</feature>
<dbReference type="AlphaFoldDB" id="A0A377FTK3"/>
<keyword evidence="1" id="KW-0812">Transmembrane</keyword>
<proteinExistence type="predicted"/>